<reference evidence="2 3" key="1">
    <citation type="journal article" date="2023" name="Mol. Biol. Evol.">
        <title>Genomics of Secondarily Temperate Adaptation in the Only Non-Antarctic Icefish.</title>
        <authorList>
            <person name="Rivera-Colon A.G."/>
            <person name="Rayamajhi N."/>
            <person name="Minhas B.F."/>
            <person name="Madrigal G."/>
            <person name="Bilyk K.T."/>
            <person name="Yoon V."/>
            <person name="Hune M."/>
            <person name="Gregory S."/>
            <person name="Cheng C.H.C."/>
            <person name="Catchen J.M."/>
        </authorList>
    </citation>
    <scope>NUCLEOTIDE SEQUENCE [LARGE SCALE GENOMIC DNA]</scope>
    <source>
        <tissue evidence="2">White muscle</tissue>
    </source>
</reference>
<proteinExistence type="predicted"/>
<accession>A0AAN8CQE5</accession>
<keyword evidence="3" id="KW-1185">Reference proteome</keyword>
<dbReference type="AlphaFoldDB" id="A0AAN8CQE5"/>
<evidence type="ECO:0000313" key="3">
    <source>
        <dbReference type="Proteomes" id="UP001331515"/>
    </source>
</evidence>
<comment type="caution">
    <text evidence="2">The sequence shown here is derived from an EMBL/GenBank/DDBJ whole genome shotgun (WGS) entry which is preliminary data.</text>
</comment>
<organism evidence="2 3">
    <name type="scientific">Champsocephalus gunnari</name>
    <name type="common">Mackerel icefish</name>
    <dbReference type="NCBI Taxonomy" id="52237"/>
    <lineage>
        <taxon>Eukaryota</taxon>
        <taxon>Metazoa</taxon>
        <taxon>Chordata</taxon>
        <taxon>Craniata</taxon>
        <taxon>Vertebrata</taxon>
        <taxon>Euteleostomi</taxon>
        <taxon>Actinopterygii</taxon>
        <taxon>Neopterygii</taxon>
        <taxon>Teleostei</taxon>
        <taxon>Neoteleostei</taxon>
        <taxon>Acanthomorphata</taxon>
        <taxon>Eupercaria</taxon>
        <taxon>Perciformes</taxon>
        <taxon>Notothenioidei</taxon>
        <taxon>Channichthyidae</taxon>
        <taxon>Champsocephalus</taxon>
    </lineage>
</organism>
<dbReference type="Proteomes" id="UP001331515">
    <property type="component" value="Unassembled WGS sequence"/>
</dbReference>
<dbReference type="EMBL" id="JAURVH010001529">
    <property type="protein sequence ID" value="KAK5908012.1"/>
    <property type="molecule type" value="Genomic_DNA"/>
</dbReference>
<evidence type="ECO:0000256" key="1">
    <source>
        <dbReference type="SAM" id="MobiDB-lite"/>
    </source>
</evidence>
<protein>
    <submittedName>
        <fullName evidence="2">Uncharacterized protein</fullName>
    </submittedName>
</protein>
<feature type="region of interest" description="Disordered" evidence="1">
    <location>
        <begin position="1"/>
        <end position="32"/>
    </location>
</feature>
<gene>
    <name evidence="2" type="ORF">CgunFtcFv8_016107</name>
</gene>
<sequence>MHLLTDTASGNTVTPPSHTDTLPNSSTQDFSHSCSNVCSSNVCNSKTLSKKSPRARVMLHSSEFNADYCDST</sequence>
<evidence type="ECO:0000313" key="2">
    <source>
        <dbReference type="EMBL" id="KAK5908012.1"/>
    </source>
</evidence>
<name>A0AAN8CQE5_CHAGU</name>